<comment type="caution">
    <text evidence="6">The sequence shown here is derived from an EMBL/GenBank/DDBJ whole genome shotgun (WGS) entry which is preliminary data.</text>
</comment>
<dbReference type="Proteomes" id="UP000252415">
    <property type="component" value="Unassembled WGS sequence"/>
</dbReference>
<sequence length="989" mass="112343">MERLKNIKKYNRTLLYILLIFSLLITIMPIHGFADNSTNTTSAEIIVDDLVDWSHVYKHSETLSLQVSEAAADPTRVIRSFRSNEYMTYRSNGPLRNFSLYTYYRPDNGPYNHPNFYVSHDGQEYEEVTPQVYKDADNMNFVVYEVRNFRGDARYLKIQYTGSDISKSPVIGKAVLNGSLGVKSNLPSGSIPYGSMVMLERATAGDTVYYTTDGSDPRTSLTRKLYTSPIKVVNELLLKITAVNHSASGKSAASRVSTYRYVSDGSLDTTVGMNDTLENFKQLYSKSSIYILRDTPYFFGNDSNRMVRTSKKPGNIIYQTDYDISNFMVYSYFFTGKAIEKHRIFISENGKDYSEISAKAYSVGHPVGNWQKYAYEASSLPAGTRYLKIELHGSAASWSPQVSNVILNRSTASVGIKSTKSAETLHDVQLTASGEAKIFYRLNNGFGFKSYSEPLQLTGYNVLETYAVKDGMEPSPIRKYTLNASNLIKVDRFGQLTSANFPGKVTNEQQLEADAEADASYYSGLTPPSDRDQYGGLKGSAAKYGLQKTGFFTIQQIGSRKVMTTPGGNLFFSLGVNGLTANETYTMVKGREELFESMPSNQEEYKSAFMGLENFSFYLANKYRKTGKVPTEHAIYSEAAERIRKWGFNSAGGYSPEKYSNESKLPYVRMLPLTSMNWSNIGGISIFDIFAPDAEAKLDKTLANVLKPNKDDPLLIGYFIDNEYEYHKFYSHVPKLKASKAAIKGRLVKRLKDKYQDIDKFNSHWQTSFESFEELKEAELPINTSSAWRDMDAFFRYYLETFFGTVSRIYRKYDPNHLLLGDRWLTTPFHNEKFRSVMAEIEGKYVDVISINHYSYHLKPDLLEDVHKKSGGKPILISEFGYGTAEQGLEPLLPNSAANQFERGMRYRNYMEGAASLDFIVGVHVFNYVDQAGLGRYWQGIWGERYNSGLVNVADRPYKEYLEGIMDTNYDIYKLVLGERPKFYYELRK</sequence>
<keyword evidence="2" id="KW-0326">Glycosidase</keyword>
<keyword evidence="3" id="KW-0472">Membrane</keyword>
<dbReference type="Pfam" id="PF02449">
    <property type="entry name" value="Glyco_hydro_42"/>
    <property type="match status" value="1"/>
</dbReference>
<keyword evidence="7" id="KW-1185">Reference proteome</keyword>
<dbReference type="InterPro" id="IPR017853">
    <property type="entry name" value="GH"/>
</dbReference>
<dbReference type="Pfam" id="PF13290">
    <property type="entry name" value="CHB_HEX_C_1"/>
    <property type="match status" value="1"/>
</dbReference>
<dbReference type="GO" id="GO:0009341">
    <property type="term" value="C:beta-galactosidase complex"/>
    <property type="evidence" value="ECO:0007669"/>
    <property type="project" value="InterPro"/>
</dbReference>
<evidence type="ECO:0000259" key="4">
    <source>
        <dbReference type="Pfam" id="PF02449"/>
    </source>
</evidence>
<name>A0A368W1G8_9BACL</name>
<evidence type="ECO:0000313" key="7">
    <source>
        <dbReference type="Proteomes" id="UP000252415"/>
    </source>
</evidence>
<feature type="domain" description="Glycoside hydrolase family 42 N-terminal" evidence="4">
    <location>
        <begin position="707"/>
        <end position="857"/>
    </location>
</feature>
<dbReference type="AlphaFoldDB" id="A0A368W1G8"/>
<dbReference type="InterPro" id="IPR013529">
    <property type="entry name" value="Glyco_hydro_42_N"/>
</dbReference>
<evidence type="ECO:0000256" key="1">
    <source>
        <dbReference type="ARBA" id="ARBA00022801"/>
    </source>
</evidence>
<keyword evidence="3" id="KW-0812">Transmembrane</keyword>
<dbReference type="EMBL" id="QPJD01000005">
    <property type="protein sequence ID" value="RCW48867.1"/>
    <property type="molecule type" value="Genomic_DNA"/>
</dbReference>
<evidence type="ECO:0000313" key="6">
    <source>
        <dbReference type="EMBL" id="RCW48867.1"/>
    </source>
</evidence>
<keyword evidence="3" id="KW-1133">Transmembrane helix</keyword>
<dbReference type="GO" id="GO:0004565">
    <property type="term" value="F:beta-galactosidase activity"/>
    <property type="evidence" value="ECO:0007669"/>
    <property type="project" value="InterPro"/>
</dbReference>
<dbReference type="GO" id="GO:0005975">
    <property type="term" value="P:carbohydrate metabolic process"/>
    <property type="evidence" value="ECO:0007669"/>
    <property type="project" value="InterPro"/>
</dbReference>
<accession>A0A368W1G8</accession>
<dbReference type="InterPro" id="IPR059177">
    <property type="entry name" value="GH29D-like_dom"/>
</dbReference>
<feature type="transmembrane region" description="Helical" evidence="3">
    <location>
        <begin position="12"/>
        <end position="34"/>
    </location>
</feature>
<keyword evidence="1" id="KW-0378">Hydrolase</keyword>
<proteinExistence type="predicted"/>
<dbReference type="SUPFAM" id="SSF51445">
    <property type="entry name" value="(Trans)glycosidases"/>
    <property type="match status" value="1"/>
</dbReference>
<dbReference type="Gene3D" id="3.20.20.80">
    <property type="entry name" value="Glycosidases"/>
    <property type="match status" value="1"/>
</dbReference>
<evidence type="ECO:0000259" key="5">
    <source>
        <dbReference type="Pfam" id="PF13290"/>
    </source>
</evidence>
<protein>
    <submittedName>
        <fullName evidence="6">Beta-galactosidase-like protein</fullName>
    </submittedName>
</protein>
<feature type="domain" description="GH29D-like beta-sandwich" evidence="5">
    <location>
        <begin position="187"/>
        <end position="246"/>
    </location>
</feature>
<organism evidence="6 7">
    <name type="scientific">Paenibacillus prosopidis</name>
    <dbReference type="NCBI Taxonomy" id="630520"/>
    <lineage>
        <taxon>Bacteria</taxon>
        <taxon>Bacillati</taxon>
        <taxon>Bacillota</taxon>
        <taxon>Bacilli</taxon>
        <taxon>Bacillales</taxon>
        <taxon>Paenibacillaceae</taxon>
        <taxon>Paenibacillus</taxon>
    </lineage>
</organism>
<gene>
    <name evidence="6" type="ORF">DFP97_10550</name>
</gene>
<reference evidence="6 7" key="1">
    <citation type="submission" date="2018-07" db="EMBL/GenBank/DDBJ databases">
        <title>Genomic Encyclopedia of Type Strains, Phase III (KMG-III): the genomes of soil and plant-associated and newly described type strains.</title>
        <authorList>
            <person name="Whitman W."/>
        </authorList>
    </citation>
    <scope>NUCLEOTIDE SEQUENCE [LARGE SCALE GENOMIC DNA]</scope>
    <source>
        <strain evidence="6 7">CECT 7506</strain>
    </source>
</reference>
<evidence type="ECO:0000256" key="3">
    <source>
        <dbReference type="SAM" id="Phobius"/>
    </source>
</evidence>
<evidence type="ECO:0000256" key="2">
    <source>
        <dbReference type="ARBA" id="ARBA00023295"/>
    </source>
</evidence>